<name>A0AAE0TDN3_9BIVA</name>
<accession>A0AAE0TDN3</accession>
<dbReference type="EMBL" id="JAEAOA010002070">
    <property type="protein sequence ID" value="KAK3608457.1"/>
    <property type="molecule type" value="Genomic_DNA"/>
</dbReference>
<comment type="caution">
    <text evidence="2">The sequence shown here is derived from an EMBL/GenBank/DDBJ whole genome shotgun (WGS) entry which is preliminary data.</text>
</comment>
<protein>
    <submittedName>
        <fullName evidence="2">Uncharacterized protein</fullName>
    </submittedName>
</protein>
<feature type="compositionally biased region" description="Basic and acidic residues" evidence="1">
    <location>
        <begin position="33"/>
        <end position="65"/>
    </location>
</feature>
<proteinExistence type="predicted"/>
<dbReference type="AlphaFoldDB" id="A0AAE0TDN3"/>
<feature type="compositionally biased region" description="Pro residues" evidence="1">
    <location>
        <begin position="267"/>
        <end position="279"/>
    </location>
</feature>
<evidence type="ECO:0000313" key="2">
    <source>
        <dbReference type="EMBL" id="KAK3608457.1"/>
    </source>
</evidence>
<dbReference type="Proteomes" id="UP001195483">
    <property type="component" value="Unassembled WGS sequence"/>
</dbReference>
<evidence type="ECO:0000313" key="3">
    <source>
        <dbReference type="Proteomes" id="UP001195483"/>
    </source>
</evidence>
<reference evidence="2" key="1">
    <citation type="journal article" date="2021" name="Genome Biol. Evol.">
        <title>A High-Quality Reference Genome for a Parasitic Bivalve with Doubly Uniparental Inheritance (Bivalvia: Unionida).</title>
        <authorList>
            <person name="Smith C.H."/>
        </authorList>
    </citation>
    <scope>NUCLEOTIDE SEQUENCE</scope>
    <source>
        <strain evidence="2">CHS0354</strain>
    </source>
</reference>
<feature type="compositionally biased region" description="Low complexity" evidence="1">
    <location>
        <begin position="254"/>
        <end position="265"/>
    </location>
</feature>
<sequence length="279" mass="32419">MTENSYSRRTEVYASEKKRDRRRENNYRTGQPSDDKSSKYKPERQKTDISSEVNRRFNGRREIRNGDINTVRNGDNGDNDRKYRLRPNTAELRDTLKEEEQASTKSEFDTGEKYDQTKSQDGHLRQKARVAEDTAKLFKPIIEPTRYTADTTTSVIGVLPTQIQDVKDIVEDLAKPKIESRYFTRHGYTQVINDPHVDAIEYQLQHQLLKPEFDNSPENNWNDIGLMKHKFHHQPHSSNLDEVDNNHHHHRIPTTQQRSGQGRQQLPPSPPPPIVGIGV</sequence>
<evidence type="ECO:0000256" key="1">
    <source>
        <dbReference type="SAM" id="MobiDB-lite"/>
    </source>
</evidence>
<feature type="compositionally biased region" description="Basic and acidic residues" evidence="1">
    <location>
        <begin position="91"/>
        <end position="126"/>
    </location>
</feature>
<feature type="region of interest" description="Disordered" evidence="1">
    <location>
        <begin position="232"/>
        <end position="279"/>
    </location>
</feature>
<gene>
    <name evidence="2" type="ORF">CHS0354_035461</name>
</gene>
<reference evidence="2" key="2">
    <citation type="journal article" date="2021" name="Genome Biol. Evol.">
        <title>Developing a high-quality reference genome for a parasitic bivalve with doubly uniparental inheritance (Bivalvia: Unionida).</title>
        <authorList>
            <person name="Smith C.H."/>
        </authorList>
    </citation>
    <scope>NUCLEOTIDE SEQUENCE</scope>
    <source>
        <strain evidence="2">CHS0354</strain>
        <tissue evidence="2">Mantle</tissue>
    </source>
</reference>
<feature type="region of interest" description="Disordered" evidence="1">
    <location>
        <begin position="1"/>
        <end position="126"/>
    </location>
</feature>
<feature type="compositionally biased region" description="Basic and acidic residues" evidence="1">
    <location>
        <begin position="1"/>
        <end position="26"/>
    </location>
</feature>
<reference evidence="2" key="3">
    <citation type="submission" date="2023-05" db="EMBL/GenBank/DDBJ databases">
        <authorList>
            <person name="Smith C.H."/>
        </authorList>
    </citation>
    <scope>NUCLEOTIDE SEQUENCE</scope>
    <source>
        <strain evidence="2">CHS0354</strain>
        <tissue evidence="2">Mantle</tissue>
    </source>
</reference>
<organism evidence="2 3">
    <name type="scientific">Potamilus streckersoni</name>
    <dbReference type="NCBI Taxonomy" id="2493646"/>
    <lineage>
        <taxon>Eukaryota</taxon>
        <taxon>Metazoa</taxon>
        <taxon>Spiralia</taxon>
        <taxon>Lophotrochozoa</taxon>
        <taxon>Mollusca</taxon>
        <taxon>Bivalvia</taxon>
        <taxon>Autobranchia</taxon>
        <taxon>Heteroconchia</taxon>
        <taxon>Palaeoheterodonta</taxon>
        <taxon>Unionida</taxon>
        <taxon>Unionoidea</taxon>
        <taxon>Unionidae</taxon>
        <taxon>Ambleminae</taxon>
        <taxon>Lampsilini</taxon>
        <taxon>Potamilus</taxon>
    </lineage>
</organism>
<keyword evidence="3" id="KW-1185">Reference proteome</keyword>